<evidence type="ECO:0000259" key="2">
    <source>
        <dbReference type="Pfam" id="PF00266"/>
    </source>
</evidence>
<dbReference type="Gene3D" id="3.90.1150.10">
    <property type="entry name" value="Aspartate Aminotransferase, domain 1"/>
    <property type="match status" value="1"/>
</dbReference>
<protein>
    <recommendedName>
        <fullName evidence="2">Aminotransferase class V domain-containing protein</fullName>
    </recommendedName>
</protein>
<gene>
    <name evidence="3" type="ORF">TrST_g4477</name>
</gene>
<keyword evidence="1" id="KW-0663">Pyridoxal phosphate</keyword>
<evidence type="ECO:0000313" key="4">
    <source>
        <dbReference type="Proteomes" id="UP001165085"/>
    </source>
</evidence>
<dbReference type="InterPro" id="IPR015422">
    <property type="entry name" value="PyrdxlP-dep_Trfase_small"/>
</dbReference>
<comment type="caution">
    <text evidence="3">The sequence shown here is derived from an EMBL/GenBank/DDBJ whole genome shotgun (WGS) entry which is preliminary data.</text>
</comment>
<dbReference type="InterPro" id="IPR015424">
    <property type="entry name" value="PyrdxlP-dep_Trfase"/>
</dbReference>
<evidence type="ECO:0000256" key="1">
    <source>
        <dbReference type="ARBA" id="ARBA00022898"/>
    </source>
</evidence>
<sequence length="354" mass="38938">MSLASEVQRVASDYLGCEYEEITFSNSTTKSLNLVWSGLGEGRVVEKGDVILTTTTEHEGGLSGLTFLAEQKGVRIIKLDVGLDRDVTKGCILDLFEEKFGEFEGLVKAVFISHVSCVTGVRNPIKELAKMAHDNGAIIVVDGAQGAGAVRTKVGELGCDVYTASCQKWTLGPTASALLYVKKEVKEKMKVCEWQNGGSLGEEAVASFTSSFYTHSIGTNNEGIMFGLKRSIDFLESFGYSEGRIEAHNLAVRDEFYEYLSEVVLKEHPDVVMYSPRPESELKSPLVTISLGERTPLSCFSYLYQKDFVIKMVSNNQCGSNCKNAVRFAFHGYNTKEEGRELVDALKSFLDSTI</sequence>
<dbReference type="PANTHER" id="PTHR43092">
    <property type="entry name" value="L-CYSTEINE DESULFHYDRASE"/>
    <property type="match status" value="1"/>
</dbReference>
<evidence type="ECO:0000313" key="3">
    <source>
        <dbReference type="EMBL" id="GMH69549.1"/>
    </source>
</evidence>
<dbReference type="EMBL" id="BRXY01000133">
    <property type="protein sequence ID" value="GMH69549.1"/>
    <property type="molecule type" value="Genomic_DNA"/>
</dbReference>
<keyword evidence="4" id="KW-1185">Reference proteome</keyword>
<dbReference type="SUPFAM" id="SSF53383">
    <property type="entry name" value="PLP-dependent transferases"/>
    <property type="match status" value="1"/>
</dbReference>
<dbReference type="Proteomes" id="UP001165085">
    <property type="component" value="Unassembled WGS sequence"/>
</dbReference>
<proteinExistence type="predicted"/>
<dbReference type="InterPro" id="IPR000192">
    <property type="entry name" value="Aminotrans_V_dom"/>
</dbReference>
<name>A0A9W7AJM2_9STRA</name>
<dbReference type="OrthoDB" id="5978656at2759"/>
<dbReference type="AlphaFoldDB" id="A0A9W7AJM2"/>
<accession>A0A9W7AJM2</accession>
<dbReference type="Gene3D" id="3.40.640.10">
    <property type="entry name" value="Type I PLP-dependent aspartate aminotransferase-like (Major domain)"/>
    <property type="match status" value="1"/>
</dbReference>
<dbReference type="Pfam" id="PF00266">
    <property type="entry name" value="Aminotran_5"/>
    <property type="match status" value="1"/>
</dbReference>
<organism evidence="3 4">
    <name type="scientific">Triparma strigata</name>
    <dbReference type="NCBI Taxonomy" id="1606541"/>
    <lineage>
        <taxon>Eukaryota</taxon>
        <taxon>Sar</taxon>
        <taxon>Stramenopiles</taxon>
        <taxon>Ochrophyta</taxon>
        <taxon>Bolidophyceae</taxon>
        <taxon>Parmales</taxon>
        <taxon>Triparmaceae</taxon>
        <taxon>Triparma</taxon>
    </lineage>
</organism>
<dbReference type="PANTHER" id="PTHR43092:SF4">
    <property type="entry name" value="AMINOTRANSFERASE CLASS V DOMAIN-CONTAINING PROTEIN"/>
    <property type="match status" value="1"/>
</dbReference>
<feature type="domain" description="Aminotransferase class V" evidence="2">
    <location>
        <begin position="12"/>
        <end position="338"/>
    </location>
</feature>
<dbReference type="InterPro" id="IPR015421">
    <property type="entry name" value="PyrdxlP-dep_Trfase_major"/>
</dbReference>
<reference evidence="4" key="1">
    <citation type="journal article" date="2023" name="Commun. Biol.">
        <title>Genome analysis of Parmales, the sister group of diatoms, reveals the evolutionary specialization of diatoms from phago-mixotrophs to photoautotrophs.</title>
        <authorList>
            <person name="Ban H."/>
            <person name="Sato S."/>
            <person name="Yoshikawa S."/>
            <person name="Yamada K."/>
            <person name="Nakamura Y."/>
            <person name="Ichinomiya M."/>
            <person name="Sato N."/>
            <person name="Blanc-Mathieu R."/>
            <person name="Endo H."/>
            <person name="Kuwata A."/>
            <person name="Ogata H."/>
        </authorList>
    </citation>
    <scope>NUCLEOTIDE SEQUENCE [LARGE SCALE GENOMIC DNA]</scope>
    <source>
        <strain evidence="4">NIES 3701</strain>
    </source>
</reference>